<gene>
    <name evidence="1" type="ORF">LCGC14_1445750</name>
</gene>
<dbReference type="EMBL" id="LAZR01009906">
    <property type="protein sequence ID" value="KKM69949.1"/>
    <property type="molecule type" value="Genomic_DNA"/>
</dbReference>
<accession>A0A0F9JJB4</accession>
<protein>
    <submittedName>
        <fullName evidence="1">Uncharacterized protein</fullName>
    </submittedName>
</protein>
<reference evidence="1" key="1">
    <citation type="journal article" date="2015" name="Nature">
        <title>Complex archaea that bridge the gap between prokaryotes and eukaryotes.</title>
        <authorList>
            <person name="Spang A."/>
            <person name="Saw J.H."/>
            <person name="Jorgensen S.L."/>
            <person name="Zaremba-Niedzwiedzka K."/>
            <person name="Martijn J."/>
            <person name="Lind A.E."/>
            <person name="van Eijk R."/>
            <person name="Schleper C."/>
            <person name="Guy L."/>
            <person name="Ettema T.J."/>
        </authorList>
    </citation>
    <scope>NUCLEOTIDE SEQUENCE</scope>
</reference>
<dbReference type="AlphaFoldDB" id="A0A0F9JJB4"/>
<comment type="caution">
    <text evidence="1">The sequence shown here is derived from an EMBL/GenBank/DDBJ whole genome shotgun (WGS) entry which is preliminary data.</text>
</comment>
<organism evidence="1">
    <name type="scientific">marine sediment metagenome</name>
    <dbReference type="NCBI Taxonomy" id="412755"/>
    <lineage>
        <taxon>unclassified sequences</taxon>
        <taxon>metagenomes</taxon>
        <taxon>ecological metagenomes</taxon>
    </lineage>
</organism>
<sequence length="77" mass="9154">MILTNITTKETNMDTQAMNEKWIEHSHYDAEFILDDSLTTEFELTRSDYLVVIGLFETDWMSTYFDQPERDEYGYPG</sequence>
<evidence type="ECO:0000313" key="1">
    <source>
        <dbReference type="EMBL" id="KKM69949.1"/>
    </source>
</evidence>
<proteinExistence type="predicted"/>
<name>A0A0F9JJB4_9ZZZZ</name>